<dbReference type="Ensembl" id="ENSSANT00000011063.1">
    <property type="protein sequence ID" value="ENSSANP00000010323.1"/>
    <property type="gene ID" value="ENSSANG00000005702.1"/>
</dbReference>
<dbReference type="GO" id="GO:0005778">
    <property type="term" value="C:peroxisomal membrane"/>
    <property type="evidence" value="ECO:0007669"/>
    <property type="project" value="UniProtKB-SubCell"/>
</dbReference>
<dbReference type="KEGG" id="sanh:107697640"/>
<dbReference type="Pfam" id="PF05648">
    <property type="entry name" value="PEX11"/>
    <property type="match status" value="1"/>
</dbReference>
<dbReference type="AlphaFoldDB" id="A0A671KS12"/>
<name>A0A671KS12_9TELE</name>
<gene>
    <name evidence="4" type="primary">pex11g</name>
</gene>
<dbReference type="GeneID" id="107697640"/>
<evidence type="ECO:0008006" key="6">
    <source>
        <dbReference type="Google" id="ProtNLM"/>
    </source>
</evidence>
<reference evidence="4" key="2">
    <citation type="submission" date="2025-09" db="UniProtKB">
        <authorList>
            <consortium name="Ensembl"/>
        </authorList>
    </citation>
    <scope>IDENTIFICATION</scope>
</reference>
<dbReference type="OrthoDB" id="10005898at2759"/>
<keyword evidence="2" id="KW-0576">Peroxisome</keyword>
<reference evidence="4" key="1">
    <citation type="submission" date="2025-08" db="UniProtKB">
        <authorList>
            <consortium name="Ensembl"/>
        </authorList>
    </citation>
    <scope>IDENTIFICATION</scope>
</reference>
<dbReference type="Proteomes" id="UP000472260">
    <property type="component" value="Unassembled WGS sequence"/>
</dbReference>
<dbReference type="CTD" id="92960"/>
<protein>
    <recommendedName>
        <fullName evidence="6">Peroxisomal biogenesis factor 11 gamma</fullName>
    </recommendedName>
</protein>
<keyword evidence="1" id="KW-0472">Membrane</keyword>
<proteinExistence type="predicted"/>
<evidence type="ECO:0000256" key="2">
    <source>
        <dbReference type="ARBA" id="ARBA00023140"/>
    </source>
</evidence>
<comment type="subcellular location">
    <subcellularLocation>
        <location evidence="3">Peroxisome membrane</location>
    </subcellularLocation>
</comment>
<dbReference type="RefSeq" id="XP_016353926.1">
    <property type="nucleotide sequence ID" value="XM_016498440.1"/>
</dbReference>
<sequence>MRIRQIMQNSVESFINALESYRGRDKVIRTVCYGSQLVGAVLAGKNAQSSLGKSLLLFSAQLSDCRTTLRLFDDLSMLAYSTGYGLGASEEDALVRWMSILNNVADQLYYPCEHIAWAADAELIKTKSDRWWVRSTGLWGISLILSILRSIRSIQILKRKSQTCQSSASAESREEAFSQKAVLQRQIRGEVFSILSSLADLSNAIHWMPPGFLWAGRFPPWLVGLMGTTSSLIGLLQMSSGDQGACS</sequence>
<evidence type="ECO:0000256" key="1">
    <source>
        <dbReference type="ARBA" id="ARBA00023136"/>
    </source>
</evidence>
<evidence type="ECO:0000313" key="5">
    <source>
        <dbReference type="Proteomes" id="UP000472260"/>
    </source>
</evidence>
<dbReference type="GO" id="GO:0016559">
    <property type="term" value="P:peroxisome fission"/>
    <property type="evidence" value="ECO:0007669"/>
    <property type="project" value="InterPro"/>
</dbReference>
<organism evidence="4 5">
    <name type="scientific">Sinocyclocheilus anshuiensis</name>
    <dbReference type="NCBI Taxonomy" id="1608454"/>
    <lineage>
        <taxon>Eukaryota</taxon>
        <taxon>Metazoa</taxon>
        <taxon>Chordata</taxon>
        <taxon>Craniata</taxon>
        <taxon>Vertebrata</taxon>
        <taxon>Euteleostomi</taxon>
        <taxon>Actinopterygii</taxon>
        <taxon>Neopterygii</taxon>
        <taxon>Teleostei</taxon>
        <taxon>Ostariophysi</taxon>
        <taxon>Cypriniformes</taxon>
        <taxon>Cyprinidae</taxon>
        <taxon>Cyprininae</taxon>
        <taxon>Sinocyclocheilus</taxon>
    </lineage>
</organism>
<evidence type="ECO:0000256" key="3">
    <source>
        <dbReference type="ARBA" id="ARBA00046271"/>
    </source>
</evidence>
<accession>A0A671KS12</accession>
<keyword evidence="5" id="KW-1185">Reference proteome</keyword>
<dbReference type="PANTHER" id="PTHR20990">
    <property type="entry name" value="PEROXISOMAL BIOGENESIS FACTOR 11"/>
    <property type="match status" value="1"/>
</dbReference>
<dbReference type="PANTHER" id="PTHR20990:SF1">
    <property type="entry name" value="PEROXISOMAL MEMBRANE PROTEIN 11C"/>
    <property type="match status" value="1"/>
</dbReference>
<evidence type="ECO:0000313" key="4">
    <source>
        <dbReference type="Ensembl" id="ENSSANP00000010323.1"/>
    </source>
</evidence>
<dbReference type="InterPro" id="IPR008733">
    <property type="entry name" value="PEX11"/>
</dbReference>
<dbReference type="RefSeq" id="XP_016353925.1">
    <property type="nucleotide sequence ID" value="XM_016498439.1"/>
</dbReference>
<dbReference type="InterPro" id="IPR026510">
    <property type="entry name" value="PEX11C_met"/>
</dbReference>